<evidence type="ECO:0000256" key="4">
    <source>
        <dbReference type="ARBA" id="ARBA00022840"/>
    </source>
</evidence>
<evidence type="ECO:0000256" key="5">
    <source>
        <dbReference type="ARBA" id="ARBA00022884"/>
    </source>
</evidence>
<dbReference type="GO" id="GO:0016787">
    <property type="term" value="F:hydrolase activity"/>
    <property type="evidence" value="ECO:0007669"/>
    <property type="project" value="UniProtKB-KW"/>
</dbReference>
<dbReference type="GO" id="GO:0003724">
    <property type="term" value="F:RNA helicase activity"/>
    <property type="evidence" value="ECO:0007669"/>
    <property type="project" value="UniProtKB-EC"/>
</dbReference>
<comment type="caution">
    <text evidence="12">The sequence shown here is derived from an EMBL/GenBank/DDBJ whole genome shotgun (WGS) entry which is preliminary data.</text>
</comment>
<evidence type="ECO:0000313" key="13">
    <source>
        <dbReference type="Proteomes" id="UP000494165"/>
    </source>
</evidence>
<feature type="domain" description="Helicase C-terminal" evidence="11">
    <location>
        <begin position="417"/>
        <end position="595"/>
    </location>
</feature>
<feature type="region of interest" description="Disordered" evidence="9">
    <location>
        <begin position="651"/>
        <end position="670"/>
    </location>
</feature>
<dbReference type="InterPro" id="IPR001650">
    <property type="entry name" value="Helicase_C-like"/>
</dbReference>
<reference evidence="12 13" key="1">
    <citation type="submission" date="2020-04" db="EMBL/GenBank/DDBJ databases">
        <authorList>
            <person name="Alioto T."/>
            <person name="Alioto T."/>
            <person name="Gomez Garrido J."/>
        </authorList>
    </citation>
    <scope>NUCLEOTIDE SEQUENCE [LARGE SCALE GENOMIC DNA]</scope>
</reference>
<evidence type="ECO:0000256" key="1">
    <source>
        <dbReference type="ARBA" id="ARBA00022741"/>
    </source>
</evidence>
<dbReference type="CDD" id="cd17956">
    <property type="entry name" value="DEADc_DDX51"/>
    <property type="match status" value="1"/>
</dbReference>
<comment type="catalytic activity">
    <reaction evidence="7">
        <text>ATP + H2O = ADP + phosphate + H(+)</text>
        <dbReference type="Rhea" id="RHEA:13065"/>
        <dbReference type="ChEBI" id="CHEBI:15377"/>
        <dbReference type="ChEBI" id="CHEBI:15378"/>
        <dbReference type="ChEBI" id="CHEBI:30616"/>
        <dbReference type="ChEBI" id="CHEBI:43474"/>
        <dbReference type="ChEBI" id="CHEBI:456216"/>
        <dbReference type="EC" id="3.6.4.13"/>
    </reaction>
</comment>
<dbReference type="Proteomes" id="UP000494165">
    <property type="component" value="Unassembled WGS sequence"/>
</dbReference>
<evidence type="ECO:0000256" key="7">
    <source>
        <dbReference type="RuleBase" id="RU365068"/>
    </source>
</evidence>
<dbReference type="SMART" id="SM00490">
    <property type="entry name" value="HELICc"/>
    <property type="match status" value="1"/>
</dbReference>
<dbReference type="CDD" id="cd18787">
    <property type="entry name" value="SF2_C_DEAD"/>
    <property type="match status" value="1"/>
</dbReference>
<dbReference type="EMBL" id="CADEPI010000007">
    <property type="protein sequence ID" value="CAB3362107.1"/>
    <property type="molecule type" value="Genomic_DNA"/>
</dbReference>
<keyword evidence="3 6" id="KW-0347">Helicase</keyword>
<feature type="compositionally biased region" description="Basic and acidic residues" evidence="9">
    <location>
        <begin position="71"/>
        <end position="81"/>
    </location>
</feature>
<dbReference type="AlphaFoldDB" id="A0A8S1C4E8"/>
<keyword evidence="1 6" id="KW-0547">Nucleotide-binding</keyword>
<sequence>MKLFVVERYGANDAGIKDDSVQKQRLDSLLKKAQKRKETAENAIISEQQQEQEESVKKKKKRKSQVSESVEAEKPTEQEEQQKDDEDGLEQRKKATAEVSQDPEGFTVIGRDQFKRVKEVKGVAPKWLLHPTVISVNMKNLDANVDDVLDLAPVLKQTLKTENVQKMFPVQRDIIPWILKEFKFSLTGYWPRDLCVSAPTGSGKTLAFVLPLVQILLGRPLLEVKALVVLPVQDLAKQVFSVFQTYSKGTNVKVALAVGQGQIENEQRQLVRKDACGNFHSLAHIVVTTPGRLVHHLRVTEGLDFSKLRFLVVDEADRVMDSAQSDWLFHLEKHIAKSGSKRVLGQVPPLTIHTLETQAPPPQKLLFSATLSQDPEKLAKLALFQPKLFTSVVKAKNPTVDAENDEEDVGHFSMPAEIRERYVLCEEDGAKPLLLHCLLTKRAEKSQQKKGHGCKSLCFADSRVAAHRLCLLLQKLSESSETKLRVAEITAELRLMERNCILNRFTNGELDVIVSSDALARGIDIPSVDCVVSYDVPQQAKLHVHRVGRTGRAGRKGEAITVLSPQQLPSFQHMLRGVAKGNELKELKSPQDEMEALEETYKKALAEVRKCIKVKIIVALVSLRRITDFCSSQEEAKHKLVVKKKRTGVFKRNKTARRRSAKKLLKAKRK</sequence>
<dbReference type="Pfam" id="PF00271">
    <property type="entry name" value="Helicase_C"/>
    <property type="match status" value="1"/>
</dbReference>
<feature type="coiled-coil region" evidence="8">
    <location>
        <begin position="587"/>
        <end position="614"/>
    </location>
</feature>
<dbReference type="PROSITE" id="PS51194">
    <property type="entry name" value="HELICASE_CTER"/>
    <property type="match status" value="1"/>
</dbReference>
<dbReference type="GO" id="GO:0003723">
    <property type="term" value="F:RNA binding"/>
    <property type="evidence" value="ECO:0007669"/>
    <property type="project" value="UniProtKB-UniRule"/>
</dbReference>
<dbReference type="InterPro" id="IPR000629">
    <property type="entry name" value="RNA-helicase_DEAD-box_CS"/>
</dbReference>
<dbReference type="PROSITE" id="PS00039">
    <property type="entry name" value="DEAD_ATP_HELICASE"/>
    <property type="match status" value="1"/>
</dbReference>
<organism evidence="12 13">
    <name type="scientific">Cloeon dipterum</name>
    <dbReference type="NCBI Taxonomy" id="197152"/>
    <lineage>
        <taxon>Eukaryota</taxon>
        <taxon>Metazoa</taxon>
        <taxon>Ecdysozoa</taxon>
        <taxon>Arthropoda</taxon>
        <taxon>Hexapoda</taxon>
        <taxon>Insecta</taxon>
        <taxon>Pterygota</taxon>
        <taxon>Palaeoptera</taxon>
        <taxon>Ephemeroptera</taxon>
        <taxon>Pisciforma</taxon>
        <taxon>Baetidae</taxon>
        <taxon>Cloeon</taxon>
    </lineage>
</organism>
<dbReference type="EC" id="3.6.4.13" evidence="7"/>
<comment type="domain">
    <text evidence="7">The Q motif is unique to and characteristic of the DEAD box family of RNA helicases and controls ATP binding and hydrolysis.</text>
</comment>
<keyword evidence="8" id="KW-0175">Coiled coil</keyword>
<keyword evidence="13" id="KW-1185">Reference proteome</keyword>
<evidence type="ECO:0000256" key="9">
    <source>
        <dbReference type="SAM" id="MobiDB-lite"/>
    </source>
</evidence>
<dbReference type="InterPro" id="IPR011545">
    <property type="entry name" value="DEAD/DEAH_box_helicase_dom"/>
</dbReference>
<evidence type="ECO:0000256" key="6">
    <source>
        <dbReference type="RuleBase" id="RU000492"/>
    </source>
</evidence>
<evidence type="ECO:0000256" key="8">
    <source>
        <dbReference type="SAM" id="Coils"/>
    </source>
</evidence>
<dbReference type="Pfam" id="PF00270">
    <property type="entry name" value="DEAD"/>
    <property type="match status" value="1"/>
</dbReference>
<gene>
    <name evidence="12" type="ORF">CLODIP_2_CD01723</name>
</gene>
<dbReference type="PANTHER" id="PTHR24031">
    <property type="entry name" value="RNA HELICASE"/>
    <property type="match status" value="1"/>
</dbReference>
<dbReference type="InterPro" id="IPR014001">
    <property type="entry name" value="Helicase_ATP-bd"/>
</dbReference>
<keyword evidence="2 6" id="KW-0378">Hydrolase</keyword>
<evidence type="ECO:0000256" key="2">
    <source>
        <dbReference type="ARBA" id="ARBA00022801"/>
    </source>
</evidence>
<evidence type="ECO:0000313" key="12">
    <source>
        <dbReference type="EMBL" id="CAB3362107.1"/>
    </source>
</evidence>
<dbReference type="SMART" id="SM00487">
    <property type="entry name" value="DEXDc"/>
    <property type="match status" value="1"/>
</dbReference>
<accession>A0A8S1C4E8</accession>
<comment type="function">
    <text evidence="7">RNA helicase.</text>
</comment>
<dbReference type="OrthoDB" id="3370at2759"/>
<feature type="domain" description="Helicase ATP-binding" evidence="10">
    <location>
        <begin position="185"/>
        <end position="389"/>
    </location>
</feature>
<evidence type="ECO:0000259" key="11">
    <source>
        <dbReference type="PROSITE" id="PS51194"/>
    </source>
</evidence>
<keyword evidence="4 6" id="KW-0067">ATP-binding</keyword>
<dbReference type="Gene3D" id="3.40.50.300">
    <property type="entry name" value="P-loop containing nucleotide triphosphate hydrolases"/>
    <property type="match status" value="2"/>
</dbReference>
<keyword evidence="5 7" id="KW-0694">RNA-binding</keyword>
<dbReference type="InterPro" id="IPR027417">
    <property type="entry name" value="P-loop_NTPase"/>
</dbReference>
<name>A0A8S1C4E8_9INSE</name>
<proteinExistence type="inferred from homology"/>
<dbReference type="SUPFAM" id="SSF52540">
    <property type="entry name" value="P-loop containing nucleoside triphosphate hydrolases"/>
    <property type="match status" value="1"/>
</dbReference>
<comment type="similarity">
    <text evidence="6">Belongs to the DEAD box helicase family.</text>
</comment>
<evidence type="ECO:0000259" key="10">
    <source>
        <dbReference type="PROSITE" id="PS51192"/>
    </source>
</evidence>
<feature type="region of interest" description="Disordered" evidence="9">
    <location>
        <begin position="32"/>
        <end position="101"/>
    </location>
</feature>
<evidence type="ECO:0000256" key="3">
    <source>
        <dbReference type="ARBA" id="ARBA00022806"/>
    </source>
</evidence>
<protein>
    <recommendedName>
        <fullName evidence="7">ATP-dependent RNA helicase</fullName>
        <ecNumber evidence="7">3.6.4.13</ecNumber>
    </recommendedName>
</protein>
<dbReference type="PROSITE" id="PS51192">
    <property type="entry name" value="HELICASE_ATP_BIND_1"/>
    <property type="match status" value="1"/>
</dbReference>
<dbReference type="GO" id="GO:0005524">
    <property type="term" value="F:ATP binding"/>
    <property type="evidence" value="ECO:0007669"/>
    <property type="project" value="UniProtKB-UniRule"/>
</dbReference>